<sequence>MRLLPRSAACAKVGREKVLVVRRVKWRPLYVLFLQPQPRGREYLVAARFWVSLRQLTALYARMRICSSCRHDPCLPSRSIRRSSHWPAALFCTCKRVHLTPEPMPWIPPFLVH</sequence>
<dbReference type="Proteomes" id="UP000324632">
    <property type="component" value="Chromosome 20"/>
</dbReference>
<evidence type="ECO:0000313" key="2">
    <source>
        <dbReference type="Proteomes" id="UP000324632"/>
    </source>
</evidence>
<dbReference type="AlphaFoldDB" id="A0A5A9N9Z6"/>
<comment type="caution">
    <text evidence="1">The sequence shown here is derived from an EMBL/GenBank/DDBJ whole genome shotgun (WGS) entry which is preliminary data.</text>
</comment>
<organism evidence="1 2">
    <name type="scientific">Triplophysa tibetana</name>
    <dbReference type="NCBI Taxonomy" id="1572043"/>
    <lineage>
        <taxon>Eukaryota</taxon>
        <taxon>Metazoa</taxon>
        <taxon>Chordata</taxon>
        <taxon>Craniata</taxon>
        <taxon>Vertebrata</taxon>
        <taxon>Euteleostomi</taxon>
        <taxon>Actinopterygii</taxon>
        <taxon>Neopterygii</taxon>
        <taxon>Teleostei</taxon>
        <taxon>Ostariophysi</taxon>
        <taxon>Cypriniformes</taxon>
        <taxon>Nemacheilidae</taxon>
        <taxon>Triplophysa</taxon>
    </lineage>
</organism>
<protein>
    <submittedName>
        <fullName evidence="1">Uncharacterized protein</fullName>
    </submittedName>
</protein>
<evidence type="ECO:0000313" key="1">
    <source>
        <dbReference type="EMBL" id="KAA0706822.1"/>
    </source>
</evidence>
<gene>
    <name evidence="1" type="ORF">E1301_Tti002142</name>
</gene>
<keyword evidence="2" id="KW-1185">Reference proteome</keyword>
<reference evidence="1 2" key="1">
    <citation type="journal article" date="2019" name="Mol. Ecol. Resour.">
        <title>Chromosome-level genome assembly of Triplophysa tibetana, a fish adapted to the harsh high-altitude environment of the Tibetan Plateau.</title>
        <authorList>
            <person name="Yang X."/>
            <person name="Liu H."/>
            <person name="Ma Z."/>
            <person name="Zou Y."/>
            <person name="Zou M."/>
            <person name="Mao Y."/>
            <person name="Li X."/>
            <person name="Wang H."/>
            <person name="Chen T."/>
            <person name="Wang W."/>
            <person name="Yang R."/>
        </authorList>
    </citation>
    <scope>NUCLEOTIDE SEQUENCE [LARGE SCALE GENOMIC DNA]</scope>
    <source>
        <strain evidence="1">TTIB1903HZAU</strain>
        <tissue evidence="1">Muscle</tissue>
    </source>
</reference>
<accession>A0A5A9N9Z6</accession>
<proteinExistence type="predicted"/>
<name>A0A5A9N9Z6_9TELE</name>
<dbReference type="EMBL" id="SOYY01000020">
    <property type="protein sequence ID" value="KAA0706822.1"/>
    <property type="molecule type" value="Genomic_DNA"/>
</dbReference>